<dbReference type="Proteomes" id="UP001172159">
    <property type="component" value="Unassembled WGS sequence"/>
</dbReference>
<name>A0AA40ETH2_9PEZI</name>
<feature type="signal peptide" evidence="1">
    <location>
        <begin position="1"/>
        <end position="22"/>
    </location>
</feature>
<evidence type="ECO:0000256" key="1">
    <source>
        <dbReference type="SAM" id="SignalP"/>
    </source>
</evidence>
<evidence type="ECO:0000313" key="3">
    <source>
        <dbReference type="Proteomes" id="UP001172159"/>
    </source>
</evidence>
<sequence length="75" mass="8525">MNMFQCLVLLCNAACFWLQAQGHVLEFSLKFLFSDWARHLQTWSWLTSGTLRASRLREPGGASCFCFCSRLSSAS</sequence>
<feature type="chain" id="PRO_5041418733" description="Secreted protein" evidence="1">
    <location>
        <begin position="23"/>
        <end position="75"/>
    </location>
</feature>
<dbReference type="EMBL" id="JAUKTV010000002">
    <property type="protein sequence ID" value="KAK0745263.1"/>
    <property type="molecule type" value="Genomic_DNA"/>
</dbReference>
<dbReference type="AlphaFoldDB" id="A0AA40ETH2"/>
<evidence type="ECO:0008006" key="4">
    <source>
        <dbReference type="Google" id="ProtNLM"/>
    </source>
</evidence>
<protein>
    <recommendedName>
        <fullName evidence="4">Secreted protein</fullName>
    </recommendedName>
</protein>
<comment type="caution">
    <text evidence="2">The sequence shown here is derived from an EMBL/GenBank/DDBJ whole genome shotgun (WGS) entry which is preliminary data.</text>
</comment>
<proteinExistence type="predicted"/>
<keyword evidence="1" id="KW-0732">Signal</keyword>
<keyword evidence="3" id="KW-1185">Reference proteome</keyword>
<reference evidence="2" key="1">
    <citation type="submission" date="2023-06" db="EMBL/GenBank/DDBJ databases">
        <title>Genome-scale phylogeny and comparative genomics of the fungal order Sordariales.</title>
        <authorList>
            <consortium name="Lawrence Berkeley National Laboratory"/>
            <person name="Hensen N."/>
            <person name="Bonometti L."/>
            <person name="Westerberg I."/>
            <person name="Brannstrom I.O."/>
            <person name="Guillou S."/>
            <person name="Cros-Aarteil S."/>
            <person name="Calhoun S."/>
            <person name="Haridas S."/>
            <person name="Kuo A."/>
            <person name="Mondo S."/>
            <person name="Pangilinan J."/>
            <person name="Riley R."/>
            <person name="Labutti K."/>
            <person name="Andreopoulos B."/>
            <person name="Lipzen A."/>
            <person name="Chen C."/>
            <person name="Yanf M."/>
            <person name="Daum C."/>
            <person name="Ng V."/>
            <person name="Clum A."/>
            <person name="Steindorff A."/>
            <person name="Ohm R."/>
            <person name="Martin F."/>
            <person name="Silar P."/>
            <person name="Natvig D."/>
            <person name="Lalanne C."/>
            <person name="Gautier V."/>
            <person name="Ament-Velasquez S.L."/>
            <person name="Kruys A."/>
            <person name="Hutchinson M.I."/>
            <person name="Powell A.J."/>
            <person name="Barry K."/>
            <person name="Miller A.N."/>
            <person name="Grigoriev I.V."/>
            <person name="Debuchy R."/>
            <person name="Gladieux P."/>
            <person name="Thoren M.H."/>
            <person name="Johannesson H."/>
        </authorList>
    </citation>
    <scope>NUCLEOTIDE SEQUENCE</scope>
    <source>
        <strain evidence="2">CBS 540.89</strain>
    </source>
</reference>
<accession>A0AA40ETH2</accession>
<evidence type="ECO:0000313" key="2">
    <source>
        <dbReference type="EMBL" id="KAK0745263.1"/>
    </source>
</evidence>
<organism evidence="2 3">
    <name type="scientific">Apiosordaria backusii</name>
    <dbReference type="NCBI Taxonomy" id="314023"/>
    <lineage>
        <taxon>Eukaryota</taxon>
        <taxon>Fungi</taxon>
        <taxon>Dikarya</taxon>
        <taxon>Ascomycota</taxon>
        <taxon>Pezizomycotina</taxon>
        <taxon>Sordariomycetes</taxon>
        <taxon>Sordariomycetidae</taxon>
        <taxon>Sordariales</taxon>
        <taxon>Lasiosphaeriaceae</taxon>
        <taxon>Apiosordaria</taxon>
    </lineage>
</organism>
<gene>
    <name evidence="2" type="ORF">B0T21DRAFT_359355</name>
</gene>